<evidence type="ECO:0000313" key="7">
    <source>
        <dbReference type="Proteomes" id="UP000199513"/>
    </source>
</evidence>
<keyword evidence="3 4" id="KW-0804">Transcription</keyword>
<dbReference type="GO" id="GO:0003677">
    <property type="term" value="F:DNA binding"/>
    <property type="evidence" value="ECO:0007669"/>
    <property type="project" value="UniProtKB-UniRule"/>
</dbReference>
<dbReference type="PANTHER" id="PTHR38465:SF1">
    <property type="entry name" value="HTH-TYPE TRANSCRIPTIONAL REGULATOR MJ1563-RELATED"/>
    <property type="match status" value="1"/>
</dbReference>
<keyword evidence="7" id="KW-1185">Reference proteome</keyword>
<comment type="similarity">
    <text evidence="4">Belongs to the GbsR family.</text>
</comment>
<keyword evidence="2 4" id="KW-0238">DNA-binding</keyword>
<keyword evidence="1 4" id="KW-0805">Transcription regulation</keyword>
<evidence type="ECO:0000256" key="4">
    <source>
        <dbReference type="PIRNR" id="PIRNR006707"/>
    </source>
</evidence>
<evidence type="ECO:0000256" key="1">
    <source>
        <dbReference type="ARBA" id="ARBA00023015"/>
    </source>
</evidence>
<sequence>MTLDEAKKKFIQTWGGLGAQWGINKTMAQLHALLFISAQPLSTEDIMETLQISRGNVNMNVRELIDWGLVYRVNKTGDRKDYYQAEKDVWKIAKLIVRERKKRELEPIIEVLTELKKVEGDKKSEEYQSFVESMTQLKNFSETVNNSVDKMIKADENWLGNLFLSMLKK</sequence>
<dbReference type="SUPFAM" id="SSF46785">
    <property type="entry name" value="Winged helix' DNA-binding domain"/>
    <property type="match status" value="1"/>
</dbReference>
<evidence type="ECO:0000256" key="3">
    <source>
        <dbReference type="ARBA" id="ARBA00023163"/>
    </source>
</evidence>
<gene>
    <name evidence="6" type="ORF">SAMN04488541_104527</name>
</gene>
<evidence type="ECO:0000256" key="2">
    <source>
        <dbReference type="ARBA" id="ARBA00023125"/>
    </source>
</evidence>
<evidence type="ECO:0000259" key="5">
    <source>
        <dbReference type="Pfam" id="PF12802"/>
    </source>
</evidence>
<dbReference type="PANTHER" id="PTHR38465">
    <property type="entry name" value="HTH-TYPE TRANSCRIPTIONAL REGULATOR MJ1563-RELATED"/>
    <property type="match status" value="1"/>
</dbReference>
<dbReference type="RefSeq" id="WP_091549068.1">
    <property type="nucleotide sequence ID" value="NZ_FONY01000045.1"/>
</dbReference>
<organism evidence="6 7">
    <name type="scientific">Thermoflexibacter ruber</name>
    <dbReference type="NCBI Taxonomy" id="1003"/>
    <lineage>
        <taxon>Bacteria</taxon>
        <taxon>Pseudomonadati</taxon>
        <taxon>Bacteroidota</taxon>
        <taxon>Cytophagia</taxon>
        <taxon>Cytophagales</taxon>
        <taxon>Thermoflexibacteraceae</taxon>
        <taxon>Thermoflexibacter</taxon>
    </lineage>
</organism>
<dbReference type="AlphaFoldDB" id="A0A1I2JBH0"/>
<evidence type="ECO:0000313" key="6">
    <source>
        <dbReference type="EMBL" id="SFF51448.1"/>
    </source>
</evidence>
<dbReference type="InterPro" id="IPR036388">
    <property type="entry name" value="WH-like_DNA-bd_sf"/>
</dbReference>
<dbReference type="Proteomes" id="UP000199513">
    <property type="component" value="Unassembled WGS sequence"/>
</dbReference>
<accession>A0A1I2JBH0</accession>
<dbReference type="GO" id="GO:0003700">
    <property type="term" value="F:DNA-binding transcription factor activity"/>
    <property type="evidence" value="ECO:0007669"/>
    <property type="project" value="InterPro"/>
</dbReference>
<name>A0A1I2JBH0_9BACT</name>
<reference evidence="6 7" key="1">
    <citation type="submission" date="2016-10" db="EMBL/GenBank/DDBJ databases">
        <authorList>
            <person name="de Groot N.N."/>
        </authorList>
    </citation>
    <scope>NUCLEOTIDE SEQUENCE [LARGE SCALE GENOMIC DNA]</scope>
    <source>
        <strain>GEY</strain>
        <strain evidence="7">DSM 9560</strain>
    </source>
</reference>
<protein>
    <recommendedName>
        <fullName evidence="4">HTH-type transcriptional regulator</fullName>
    </recommendedName>
</protein>
<dbReference type="InterPro" id="IPR052362">
    <property type="entry name" value="HTH-GbsR_regulator"/>
</dbReference>
<feature type="domain" description="HTH marR-type" evidence="5">
    <location>
        <begin position="26"/>
        <end position="79"/>
    </location>
</feature>
<dbReference type="OrthoDB" id="9792628at2"/>
<dbReference type="InterPro" id="IPR000835">
    <property type="entry name" value="HTH_MarR-typ"/>
</dbReference>
<dbReference type="InterPro" id="IPR026282">
    <property type="entry name" value="MJ1563"/>
</dbReference>
<dbReference type="InterPro" id="IPR036390">
    <property type="entry name" value="WH_DNA-bd_sf"/>
</dbReference>
<dbReference type="PIRSF" id="PIRSF006707">
    <property type="entry name" value="MJ1563"/>
    <property type="match status" value="1"/>
</dbReference>
<proteinExistence type="inferred from homology"/>
<dbReference type="EMBL" id="FONY01000045">
    <property type="protein sequence ID" value="SFF51448.1"/>
    <property type="molecule type" value="Genomic_DNA"/>
</dbReference>
<dbReference type="Pfam" id="PF12802">
    <property type="entry name" value="MarR_2"/>
    <property type="match status" value="1"/>
</dbReference>
<dbReference type="Gene3D" id="1.10.10.10">
    <property type="entry name" value="Winged helix-like DNA-binding domain superfamily/Winged helix DNA-binding domain"/>
    <property type="match status" value="1"/>
</dbReference>